<name>A0A0P1BNC2_9BASI</name>
<accession>A0A0P1BNC2</accession>
<reference evidence="1 2" key="1">
    <citation type="submission" date="2014-09" db="EMBL/GenBank/DDBJ databases">
        <authorList>
            <person name="Magalhaes I.L.F."/>
            <person name="Oliveira U."/>
            <person name="Santos F.R."/>
            <person name="Vidigal T.H.D.A."/>
            <person name="Brescovit A.D."/>
            <person name="Santos A.J."/>
        </authorList>
    </citation>
    <scope>NUCLEOTIDE SEQUENCE [LARGE SCALE GENOMIC DNA]</scope>
</reference>
<proteinExistence type="predicted"/>
<dbReference type="Proteomes" id="UP000054845">
    <property type="component" value="Unassembled WGS sequence"/>
</dbReference>
<evidence type="ECO:0000313" key="1">
    <source>
        <dbReference type="EMBL" id="CEH17121.1"/>
    </source>
</evidence>
<keyword evidence="2" id="KW-1185">Reference proteome</keyword>
<dbReference type="EMBL" id="CCYA01000254">
    <property type="protein sequence ID" value="CEH17121.1"/>
    <property type="molecule type" value="Genomic_DNA"/>
</dbReference>
<sequence length="65" mass="7207">MRYHRAPLQPHTGVMPWLDPSADPDVHFQSSVSVAAGQYSPTAIDELIGGVRFHCALRQTPHREA</sequence>
<protein>
    <submittedName>
        <fullName evidence="1">Uncharacterized protein</fullName>
    </submittedName>
</protein>
<evidence type="ECO:0000313" key="2">
    <source>
        <dbReference type="Proteomes" id="UP000054845"/>
    </source>
</evidence>
<organism evidence="1 2">
    <name type="scientific">Ceraceosorus bombacis</name>
    <dbReference type="NCBI Taxonomy" id="401625"/>
    <lineage>
        <taxon>Eukaryota</taxon>
        <taxon>Fungi</taxon>
        <taxon>Dikarya</taxon>
        <taxon>Basidiomycota</taxon>
        <taxon>Ustilaginomycotina</taxon>
        <taxon>Exobasidiomycetes</taxon>
        <taxon>Ceraceosorales</taxon>
        <taxon>Ceraceosoraceae</taxon>
        <taxon>Ceraceosorus</taxon>
    </lineage>
</organism>
<dbReference type="AlphaFoldDB" id="A0A0P1BNC2"/>